<reference evidence="2" key="1">
    <citation type="submission" date="2003-08" db="EMBL/GenBank/DDBJ databases">
        <authorList>
            <person name="Birren B."/>
            <person name="Nusbaum C."/>
            <person name="Abebe A."/>
            <person name="Abouelleil A."/>
            <person name="Adekoya E."/>
            <person name="Ait-zahra M."/>
            <person name="Allen N."/>
            <person name="Allen T."/>
            <person name="An P."/>
            <person name="Anderson M."/>
            <person name="Anderson S."/>
            <person name="Arachchi H."/>
            <person name="Armbruster J."/>
            <person name="Bachantsang P."/>
            <person name="Baldwin J."/>
            <person name="Barry A."/>
            <person name="Bayul T."/>
            <person name="Blitshsteyn B."/>
            <person name="Bloom T."/>
            <person name="Blye J."/>
            <person name="Boguslavskiy L."/>
            <person name="Borowsky M."/>
            <person name="Boukhgalter B."/>
            <person name="Brunache A."/>
            <person name="Butler J."/>
            <person name="Calixte N."/>
            <person name="Calvo S."/>
            <person name="Camarata J."/>
            <person name="Campo K."/>
            <person name="Chang J."/>
            <person name="Cheshatsang Y."/>
            <person name="Citroen M."/>
            <person name="Collymore A."/>
            <person name="Considine T."/>
            <person name="Cook A."/>
            <person name="Cooke P."/>
            <person name="Corum B."/>
            <person name="Cuomo C."/>
            <person name="David R."/>
            <person name="Dawoe T."/>
            <person name="Degray S."/>
            <person name="Dodge S."/>
            <person name="Dooley K."/>
            <person name="Dorje P."/>
            <person name="Dorjee K."/>
            <person name="Dorris L."/>
            <person name="Duffey N."/>
            <person name="Dupes A."/>
            <person name="Elkins T."/>
            <person name="Engels R."/>
            <person name="Erickson J."/>
            <person name="Farina A."/>
            <person name="Faro S."/>
            <person name="Ferreira P."/>
            <person name="Fischer H."/>
            <person name="Fitzgerald M."/>
            <person name="Foley K."/>
            <person name="Gage D."/>
            <person name="Galagan J."/>
            <person name="Gearin G."/>
            <person name="Gnerre S."/>
            <person name="Gnirke A."/>
            <person name="Goyette A."/>
            <person name="Graham J."/>
            <person name="Grandbois E."/>
            <person name="Gyaltsen K."/>
            <person name="Hafez N."/>
            <person name="Hagopian D."/>
            <person name="Hagos B."/>
            <person name="Hall J."/>
            <person name="Hatcher B."/>
            <person name="Heller A."/>
            <person name="Higgins H."/>
            <person name="Honan T."/>
            <person name="Horn A."/>
            <person name="Houde N."/>
            <person name="Hughes L."/>
            <person name="Hulme W."/>
            <person name="Husby E."/>
            <person name="Iliev I."/>
            <person name="Jaffe D."/>
            <person name="Jones C."/>
            <person name="Kamal M."/>
            <person name="Kamat A."/>
            <person name="Kamvysselis M."/>
            <person name="Karlsson E."/>
            <person name="Kells C."/>
            <person name="Kieu A."/>
            <person name="Kisner P."/>
            <person name="Kodira C."/>
            <person name="Kulbokas E."/>
            <person name="Labutti K."/>
            <person name="Lama D."/>
            <person name="Landers T."/>
            <person name="Leger J."/>
            <person name="Levine S."/>
            <person name="Lewis D."/>
            <person name="Lewis T."/>
            <person name="Lindblad-toh K."/>
            <person name="Liu X."/>
            <person name="Lokyitsang T."/>
            <person name="Lokyitsang Y."/>
            <person name="Lucien O."/>
            <person name="Lui A."/>
            <person name="Ma L.J."/>
            <person name="Mabbitt R."/>
            <person name="Macdonald J."/>
            <person name="Maclean C."/>
            <person name="Major J."/>
            <person name="Manning J."/>
            <person name="Marabella R."/>
            <person name="Maru K."/>
            <person name="Matthews C."/>
            <person name="Mauceli E."/>
            <person name="Mccarthy M."/>
            <person name="Mcdonough S."/>
            <person name="Mcghee T."/>
            <person name="Meldrim J."/>
            <person name="Meneus L."/>
            <person name="Mesirov J."/>
            <person name="Mihalev A."/>
            <person name="Mihova T."/>
            <person name="Mikkelsen T."/>
            <person name="Mlenga V."/>
            <person name="Moru K."/>
            <person name="Mozes J."/>
            <person name="Mulrain L."/>
            <person name="Munson G."/>
            <person name="Naylor J."/>
            <person name="Newes C."/>
            <person name="Nguyen C."/>
            <person name="Nguyen N."/>
            <person name="Nguyen T."/>
            <person name="Nicol R."/>
            <person name="Nielsen C."/>
            <person name="Nizzari M."/>
            <person name="Norbu C."/>
            <person name="Norbu N."/>
            <person name="O'donnell P."/>
            <person name="Okoawo O."/>
            <person name="O'leary S."/>
            <person name="Omotosho B."/>
            <person name="O'neill K."/>
            <person name="Osman S."/>
            <person name="Parker S."/>
            <person name="Perrin D."/>
            <person name="Phunkhang P."/>
            <person name="Piqani B."/>
            <person name="Purcell S."/>
            <person name="Rachupka T."/>
            <person name="Ramasamy U."/>
            <person name="Rameau R."/>
            <person name="Ray V."/>
            <person name="Raymond C."/>
            <person name="Retta R."/>
            <person name="Richardson S."/>
            <person name="Rise C."/>
            <person name="Rodriguez J."/>
            <person name="Rogers J."/>
            <person name="Rogov P."/>
            <person name="Rutman M."/>
            <person name="Schupbach R."/>
            <person name="Seaman C."/>
            <person name="Settipalli S."/>
            <person name="Sharpe T."/>
            <person name="Sheridan J."/>
            <person name="Sherpa N."/>
            <person name="Shi J."/>
            <person name="Smirnov S."/>
            <person name="Smith C."/>
            <person name="Sougnez C."/>
            <person name="Spencer B."/>
            <person name="Stalker J."/>
            <person name="Stange-thomann N."/>
            <person name="Stavropoulos S."/>
            <person name="Stetson K."/>
            <person name="Stone C."/>
            <person name="Stone S."/>
            <person name="Stubbs M."/>
            <person name="Talamas J."/>
            <person name="Tchuinga P."/>
            <person name="Tenzing P."/>
            <person name="Tesfaye S."/>
            <person name="Theodore J."/>
            <person name="Thoulutsang Y."/>
            <person name="Topham K."/>
            <person name="Towey S."/>
            <person name="Tsamla T."/>
            <person name="Tsomo N."/>
            <person name="Vallee D."/>
            <person name="Vassiliev H."/>
            <person name="Venkataraman V."/>
            <person name="Vinson J."/>
            <person name="Vo A."/>
            <person name="Wade C."/>
            <person name="Wang S."/>
            <person name="Wangchuk T."/>
            <person name="Wangdi T."/>
            <person name="Whittaker C."/>
            <person name="Wilkinson J."/>
            <person name="Wu Y."/>
            <person name="Wyman D."/>
            <person name="Yadav S."/>
            <person name="Yang S."/>
            <person name="Yang X."/>
            <person name="Yeager S."/>
            <person name="Yee E."/>
            <person name="Young G."/>
            <person name="Zainoun J."/>
            <person name="Zembeck L."/>
            <person name="Zimmer A."/>
            <person name="Zody M."/>
            <person name="Lander E."/>
        </authorList>
    </citation>
    <scope>NUCLEOTIDE SEQUENCE [LARGE SCALE GENOMIC DNA]</scope>
</reference>
<dbReference type="PANTHER" id="PTHR13066">
    <property type="entry name" value="BASIC LEUCINE ZIPPER NUCLEAR FACTOR 1 BLZF1 PROTEIN"/>
    <property type="match status" value="1"/>
</dbReference>
<dbReference type="InterPro" id="IPR027095">
    <property type="entry name" value="Golgin-45"/>
</dbReference>
<protein>
    <submittedName>
        <fullName evidence="1">Uncharacterized protein</fullName>
    </submittedName>
</protein>
<dbReference type="InParanoid" id="H2YLC9"/>
<sequence>QERYERELGSAVRGLLREHWERTEHLTELYRILSNLNTSLSWKNEKCCTVNVATNVLAENCHKLANSLSTKLTGKSNSRPPTSQCGVPTATPAEKYVLQLLNENNMSTTGIIHHSDIYVPACAQRRSKTTDRFHSKTLHDNITLNCCGNCQGEIQVV</sequence>
<reference evidence="1" key="3">
    <citation type="submission" date="2025-09" db="UniProtKB">
        <authorList>
            <consortium name="Ensembl"/>
        </authorList>
    </citation>
    <scope>IDENTIFICATION</scope>
</reference>
<evidence type="ECO:0000313" key="1">
    <source>
        <dbReference type="Ensembl" id="ENSCSAVP00000006131.1"/>
    </source>
</evidence>
<organism evidence="1 2">
    <name type="scientific">Ciona savignyi</name>
    <name type="common">Pacific transparent sea squirt</name>
    <dbReference type="NCBI Taxonomy" id="51511"/>
    <lineage>
        <taxon>Eukaryota</taxon>
        <taxon>Metazoa</taxon>
        <taxon>Chordata</taxon>
        <taxon>Tunicata</taxon>
        <taxon>Ascidiacea</taxon>
        <taxon>Phlebobranchia</taxon>
        <taxon>Cionidae</taxon>
        <taxon>Ciona</taxon>
    </lineage>
</organism>
<dbReference type="GeneTree" id="ENSGT00390000009400"/>
<dbReference type="GO" id="GO:0000139">
    <property type="term" value="C:Golgi membrane"/>
    <property type="evidence" value="ECO:0007669"/>
    <property type="project" value="TreeGrafter"/>
</dbReference>
<dbReference type="Ensembl" id="ENSCSAVT00000006209.1">
    <property type="protein sequence ID" value="ENSCSAVP00000006131.1"/>
    <property type="gene ID" value="ENSCSAVG00000003663.1"/>
</dbReference>
<accession>H2YLC9</accession>
<dbReference type="STRING" id="51511.ENSCSAVP00000006131"/>
<dbReference type="PANTHER" id="PTHR13066:SF2">
    <property type="entry name" value="GOLGIN-45"/>
    <property type="match status" value="1"/>
</dbReference>
<keyword evidence="2" id="KW-1185">Reference proteome</keyword>
<dbReference type="Proteomes" id="UP000007875">
    <property type="component" value="Unassembled WGS sequence"/>
</dbReference>
<dbReference type="AlphaFoldDB" id="H2YLC9"/>
<dbReference type="HOGENOM" id="CLU_1681848_0_0_1"/>
<dbReference type="GO" id="GO:0007030">
    <property type="term" value="P:Golgi organization"/>
    <property type="evidence" value="ECO:0007669"/>
    <property type="project" value="InterPro"/>
</dbReference>
<reference evidence="1" key="2">
    <citation type="submission" date="2025-08" db="UniProtKB">
        <authorList>
            <consortium name="Ensembl"/>
        </authorList>
    </citation>
    <scope>IDENTIFICATION</scope>
</reference>
<name>H2YLC9_CIOSA</name>
<evidence type="ECO:0000313" key="2">
    <source>
        <dbReference type="Proteomes" id="UP000007875"/>
    </source>
</evidence>
<proteinExistence type="predicted"/>
<dbReference type="GO" id="GO:0043001">
    <property type="term" value="P:Golgi to plasma membrane protein transport"/>
    <property type="evidence" value="ECO:0007669"/>
    <property type="project" value="InterPro"/>
</dbReference>
<dbReference type="eggNOG" id="KOG4074">
    <property type="taxonomic scope" value="Eukaryota"/>
</dbReference>